<dbReference type="EMBL" id="WUAV01000006">
    <property type="protein sequence ID" value="KAF1747427.1"/>
    <property type="molecule type" value="Genomic_DNA"/>
</dbReference>
<sequence length="292" mass="34277">MSTVMGQVNKDPLRLVIILANDKSEKTYCYLRKLRVFVEWIAKKFAELFLSAREDFEFRGFEVVTYSCTIAEFRKQLLSLERNKPDIFLNVLVGKFSHFISSNRNFLNYFLVPDRFIKSLPADLENEVEWSNKMRCNLSELLSHLIHEICHSLGGFHAEEGIMGRHFDLLSDDDTKLGEIKFIKFIDKKTMTIICESMSIITTLRPQRNLTFNEGELTYYTDQSIAAVFFVNENRYTSSYKEFTYLDAMKTYTEKVPETWDGFVVIHFCGHIIYYSKADVTTTRRCTKKMEF</sequence>
<dbReference type="Proteomes" id="UP000008281">
    <property type="component" value="Unassembled WGS sequence"/>
</dbReference>
<dbReference type="OrthoDB" id="5777752at2759"/>
<dbReference type="HOGENOM" id="CLU_987768_0_0_1"/>
<evidence type="ECO:0000313" key="2">
    <source>
        <dbReference type="EMBL" id="KAF1747427.1"/>
    </source>
</evidence>
<dbReference type="RefSeq" id="XP_003109722.1">
    <property type="nucleotide sequence ID" value="XM_003109674.1"/>
</dbReference>
<dbReference type="eggNOG" id="ENOG502TGRX">
    <property type="taxonomic scope" value="Eukaryota"/>
</dbReference>
<name>E3M2I7_CAERE</name>
<evidence type="ECO:0000313" key="4">
    <source>
        <dbReference type="Proteomes" id="UP000483820"/>
    </source>
</evidence>
<accession>E3M2I7</accession>
<dbReference type="CTD" id="9803369"/>
<proteinExistence type="predicted"/>
<protein>
    <submittedName>
        <fullName evidence="1">Uncharacterized protein</fullName>
    </submittedName>
</protein>
<gene>
    <name evidence="1" type="ORF">CRE_07366</name>
    <name evidence="2" type="ORF">GCK72_023889</name>
</gene>
<evidence type="ECO:0000313" key="1">
    <source>
        <dbReference type="EMBL" id="EFO89864.1"/>
    </source>
</evidence>
<reference evidence="2 4" key="2">
    <citation type="submission" date="2019-12" db="EMBL/GenBank/DDBJ databases">
        <title>Chromosome-level assembly of the Caenorhabditis remanei genome.</title>
        <authorList>
            <person name="Teterina A.A."/>
            <person name="Willis J.H."/>
            <person name="Phillips P.C."/>
        </authorList>
    </citation>
    <scope>NUCLEOTIDE SEQUENCE [LARGE SCALE GENOMIC DNA]</scope>
    <source>
        <strain evidence="2 4">PX506</strain>
        <tissue evidence="2">Whole organism</tissue>
    </source>
</reference>
<dbReference type="KEGG" id="crq:GCK72_023889"/>
<evidence type="ECO:0000313" key="3">
    <source>
        <dbReference type="Proteomes" id="UP000008281"/>
    </source>
</evidence>
<reference evidence="1" key="1">
    <citation type="submission" date="2007-07" db="EMBL/GenBank/DDBJ databases">
        <title>PCAP assembly of the Caenorhabditis remanei genome.</title>
        <authorList>
            <consortium name="The Caenorhabditis remanei Sequencing Consortium"/>
            <person name="Wilson R.K."/>
        </authorList>
    </citation>
    <scope>NUCLEOTIDE SEQUENCE [LARGE SCALE GENOMIC DNA]</scope>
    <source>
        <strain evidence="1">PB4641</strain>
    </source>
</reference>
<keyword evidence="3" id="KW-1185">Reference proteome</keyword>
<dbReference type="Proteomes" id="UP000483820">
    <property type="component" value="Chromosome X"/>
</dbReference>
<organism evidence="3">
    <name type="scientific">Caenorhabditis remanei</name>
    <name type="common">Caenorhabditis vulgaris</name>
    <dbReference type="NCBI Taxonomy" id="31234"/>
    <lineage>
        <taxon>Eukaryota</taxon>
        <taxon>Metazoa</taxon>
        <taxon>Ecdysozoa</taxon>
        <taxon>Nematoda</taxon>
        <taxon>Chromadorea</taxon>
        <taxon>Rhabditida</taxon>
        <taxon>Rhabditina</taxon>
        <taxon>Rhabditomorpha</taxon>
        <taxon>Rhabditoidea</taxon>
        <taxon>Rhabditidae</taxon>
        <taxon>Peloderinae</taxon>
        <taxon>Caenorhabditis</taxon>
    </lineage>
</organism>
<dbReference type="EMBL" id="DS268422">
    <property type="protein sequence ID" value="EFO89864.1"/>
    <property type="molecule type" value="Genomic_DNA"/>
</dbReference>
<dbReference type="AlphaFoldDB" id="E3M2I7"/>
<dbReference type="OMA" id="IICESMS"/>
<dbReference type="GeneID" id="9803369"/>